<accession>A0A2U8VPY5</accession>
<protein>
    <submittedName>
        <fullName evidence="2">Uncharacterized protein</fullName>
    </submittedName>
</protein>
<sequence length="176" mass="19433">MAQPSIIPVIFAVLEPYLDDLAAEWQLTPAARRVPTLPHLPDGKVNVRQLVRDLIAREAALAETSGQVTRVLESHQQHFFTKPELSGPVNIVAEAQGLKPIGSRALGEIEDGAVRRRLAEERSEAKRQAEGHLEARAQIADLARRNAALEAENASLRSRLLHLQRTGTLLRTDPVR</sequence>
<reference evidence="2 3" key="1">
    <citation type="submission" date="2018-05" db="EMBL/GenBank/DDBJ databases">
        <title>Complete Genome Sequence of Methylobacterium sp. 17Sr1-43.</title>
        <authorList>
            <person name="Srinivasan S."/>
        </authorList>
    </citation>
    <scope>NUCLEOTIDE SEQUENCE [LARGE SCALE GENOMIC DNA]</scope>
    <source>
        <strain evidence="2 3">17Sr1-43</strain>
    </source>
</reference>
<gene>
    <name evidence="2" type="ORF">DK427_06910</name>
</gene>
<keyword evidence="1" id="KW-0175">Coiled coil</keyword>
<dbReference type="EMBL" id="CP029551">
    <property type="protein sequence ID" value="AWN35491.1"/>
    <property type="molecule type" value="Genomic_DNA"/>
</dbReference>
<organism evidence="2 3">
    <name type="scientific">Methylobacterium radiodurans</name>
    <dbReference type="NCBI Taxonomy" id="2202828"/>
    <lineage>
        <taxon>Bacteria</taxon>
        <taxon>Pseudomonadati</taxon>
        <taxon>Pseudomonadota</taxon>
        <taxon>Alphaproteobacteria</taxon>
        <taxon>Hyphomicrobiales</taxon>
        <taxon>Methylobacteriaceae</taxon>
        <taxon>Methylobacterium</taxon>
    </lineage>
</organism>
<dbReference type="Proteomes" id="UP000246058">
    <property type="component" value="Chromosome"/>
</dbReference>
<evidence type="ECO:0000313" key="3">
    <source>
        <dbReference type="Proteomes" id="UP000246058"/>
    </source>
</evidence>
<name>A0A2U8VPY5_9HYPH</name>
<proteinExistence type="predicted"/>
<keyword evidence="3" id="KW-1185">Reference proteome</keyword>
<dbReference type="RefSeq" id="WP_109950611.1">
    <property type="nucleotide sequence ID" value="NZ_CP029551.1"/>
</dbReference>
<dbReference type="AlphaFoldDB" id="A0A2U8VPY5"/>
<evidence type="ECO:0000313" key="2">
    <source>
        <dbReference type="EMBL" id="AWN35491.1"/>
    </source>
</evidence>
<feature type="coiled-coil region" evidence="1">
    <location>
        <begin position="115"/>
        <end position="166"/>
    </location>
</feature>
<dbReference type="KEGG" id="meti:DK427_06910"/>
<evidence type="ECO:0000256" key="1">
    <source>
        <dbReference type="SAM" id="Coils"/>
    </source>
</evidence>
<dbReference type="OrthoDB" id="8020866at2"/>